<dbReference type="GO" id="GO:0006696">
    <property type="term" value="P:ergosterol biosynthetic process"/>
    <property type="evidence" value="ECO:0007669"/>
    <property type="project" value="TreeGrafter"/>
</dbReference>
<evidence type="ECO:0000256" key="4">
    <source>
        <dbReference type="ARBA" id="ARBA00022955"/>
    </source>
</evidence>
<feature type="compositionally biased region" description="Basic and acidic residues" evidence="8">
    <location>
        <begin position="973"/>
        <end position="984"/>
    </location>
</feature>
<feature type="domain" description="Squalene cyclase C-terminal" evidence="9">
    <location>
        <begin position="406"/>
        <end position="733"/>
    </location>
</feature>
<dbReference type="EMBL" id="CAJRGZ010000019">
    <property type="protein sequence ID" value="CAG5160551.1"/>
    <property type="molecule type" value="Genomic_DNA"/>
</dbReference>
<evidence type="ECO:0000256" key="7">
    <source>
        <dbReference type="ARBA" id="ARBA00029485"/>
    </source>
</evidence>
<dbReference type="OrthoDB" id="21502at2759"/>
<dbReference type="InterPro" id="IPR018333">
    <property type="entry name" value="Squalene_cyclase"/>
</dbReference>
<dbReference type="Gene3D" id="6.20.120.20">
    <property type="match status" value="1"/>
</dbReference>
<feature type="region of interest" description="Disordered" evidence="8">
    <location>
        <begin position="742"/>
        <end position="806"/>
    </location>
</feature>
<dbReference type="GO" id="GO:0005811">
    <property type="term" value="C:lipid droplet"/>
    <property type="evidence" value="ECO:0007669"/>
    <property type="project" value="InterPro"/>
</dbReference>
<dbReference type="PANTHER" id="PTHR11764">
    <property type="entry name" value="TERPENE CYCLASE/MUTASE FAMILY MEMBER"/>
    <property type="match status" value="1"/>
</dbReference>
<dbReference type="GeneID" id="67017672"/>
<comment type="caution">
    <text evidence="11">The sequence shown here is derived from an EMBL/GenBank/DDBJ whole genome shotgun (WGS) entry which is preliminary data.</text>
</comment>
<dbReference type="FunFam" id="1.50.10.20:FF:000003">
    <property type="entry name" value="Terpene cyclase/mutase family member"/>
    <property type="match status" value="1"/>
</dbReference>
<dbReference type="AlphaFoldDB" id="A0A8J2N6R5"/>
<keyword evidence="12" id="KW-1185">Reference proteome</keyword>
<evidence type="ECO:0000256" key="8">
    <source>
        <dbReference type="SAM" id="MobiDB-lite"/>
    </source>
</evidence>
<keyword evidence="5" id="KW-0443">Lipid metabolism</keyword>
<feature type="compositionally biased region" description="Basic and acidic residues" evidence="8">
    <location>
        <begin position="1024"/>
        <end position="1040"/>
    </location>
</feature>
<dbReference type="Proteomes" id="UP000676310">
    <property type="component" value="Unassembled WGS sequence"/>
</dbReference>
<evidence type="ECO:0000259" key="10">
    <source>
        <dbReference type="Pfam" id="PF13249"/>
    </source>
</evidence>
<evidence type="ECO:0000313" key="12">
    <source>
        <dbReference type="Proteomes" id="UP000676310"/>
    </source>
</evidence>
<feature type="domain" description="Squalene cyclase N-terminal" evidence="10">
    <location>
        <begin position="102"/>
        <end position="390"/>
    </location>
</feature>
<proteinExistence type="inferred from homology"/>
<feature type="compositionally biased region" description="Polar residues" evidence="8">
    <location>
        <begin position="989"/>
        <end position="1005"/>
    </location>
</feature>
<dbReference type="GO" id="GO:0016104">
    <property type="term" value="P:triterpenoid biosynthetic process"/>
    <property type="evidence" value="ECO:0007669"/>
    <property type="project" value="InterPro"/>
</dbReference>
<dbReference type="GO" id="GO:0000250">
    <property type="term" value="F:lanosterol synthase activity"/>
    <property type="evidence" value="ECO:0007669"/>
    <property type="project" value="UniProtKB-EC"/>
</dbReference>
<keyword evidence="4" id="KW-0752">Steroid biosynthesis</keyword>
<dbReference type="EC" id="5.4.99.7" evidence="7"/>
<evidence type="ECO:0000256" key="3">
    <source>
        <dbReference type="ARBA" id="ARBA00022737"/>
    </source>
</evidence>
<feature type="compositionally biased region" description="Basic and acidic residues" evidence="8">
    <location>
        <begin position="742"/>
        <end position="751"/>
    </location>
</feature>
<reference evidence="11" key="1">
    <citation type="submission" date="2021-05" db="EMBL/GenBank/DDBJ databases">
        <authorList>
            <person name="Stam R."/>
        </authorList>
    </citation>
    <scope>NUCLEOTIDE SEQUENCE</scope>
    <source>
        <strain evidence="11">CS162</strain>
    </source>
</reference>
<feature type="region of interest" description="Disordered" evidence="8">
    <location>
        <begin position="973"/>
        <end position="1080"/>
    </location>
</feature>
<dbReference type="Pfam" id="PF13249">
    <property type="entry name" value="SQHop_cyclase_N"/>
    <property type="match status" value="1"/>
</dbReference>
<dbReference type="SUPFAM" id="SSF48239">
    <property type="entry name" value="Terpenoid cyclases/Protein prenyltransferases"/>
    <property type="match status" value="2"/>
</dbReference>
<dbReference type="RefSeq" id="XP_043169404.1">
    <property type="nucleotide sequence ID" value="XM_043313469.1"/>
</dbReference>
<evidence type="ECO:0000256" key="5">
    <source>
        <dbReference type="ARBA" id="ARBA00023098"/>
    </source>
</evidence>
<dbReference type="InterPro" id="IPR032697">
    <property type="entry name" value="SQ_cyclase_N"/>
</dbReference>
<name>A0A8J2N6R5_9PLEO</name>
<dbReference type="InterPro" id="IPR032696">
    <property type="entry name" value="SQ_cyclase_C"/>
</dbReference>
<dbReference type="Pfam" id="PF13243">
    <property type="entry name" value="SQHop_cyclase_C"/>
    <property type="match status" value="1"/>
</dbReference>
<evidence type="ECO:0000256" key="6">
    <source>
        <dbReference type="ARBA" id="ARBA00023235"/>
    </source>
</evidence>
<evidence type="ECO:0000256" key="1">
    <source>
        <dbReference type="ARBA" id="ARBA00009755"/>
    </source>
</evidence>
<keyword evidence="6" id="KW-0413">Isomerase</keyword>
<sequence length="1080" mass="123027">MPHAIETNNGSLKRGVAQKILNDAVGVTKSKEGHEKTDYTRWRLKDDRGCQTWHYLQSDEEMKAWPQSTADKYFLGLDTEQPTLKPAKTPLEAAHNGLEFFSQLQLPPGNWACEYGGPMFLLPGLVITWYVTETPIPASHAIEIKNYLFARANPVDGGWGLHIEGESTVFGTAMNYTVLRLLGIDAEDPRMRKARDILWNLGGALNAPHWAKFWLSVLGVTDWDVVNPVPPELWLLPDWVPIAPWRWWIHMRMVFLPMSYIYSKRWSYPLNDLTRQLRAELLMEPFETINFDARRNTIAPTDNYHVKSWFLKALFWFLAVIWFPYIRPTWMVKRAEEHVWWLIEAEDENTDFANLGPVNGPMNMLVAYIRNGPNCHAVREHIKTLPEFLWVKDEGMLMNGTNGVQTWDTAFLIQAVESCGWSKDKKWKHMLTKSLEFLEDQQILEETRDQHACYRQQRKGAWGFSTRKQGYTVSDCTSEGLKSTLILQKDNKFPELINERRMKDAIDVLLTMQNASGGCASYEPTRGSILLEHLNAAEVFGNIMIEYDYPECTTAVVTALHMFQHHYPEYRAAEISAFRDRAVSYIRAAQRPDGSWYGSWGICFTYAGMFALESLKCSGEQYENSERVRRACQFFLDKQMEDGGWGETYKSCEDGVWDQHAESQVVQTAWVIIAMIEGGFPHKEPLERAVKLIMKRQKKNGEWLQEAIEGVFNKSCMISYPNYKFIFPIKALEFKRTEKPYPNWRDGHDLPTKQSTNHDNAPAEEKAADDTGDQVGNAGRTRSKCGRSRGKNRNPQKTALAGQDQVQETAELPATTPADRGAVAIHFWATATPATLFGFPSNTEILATNLANETRNRSTSQPFVHTNHFQEVHRPVEEGESPFDPGISALRIAAILGGFIERREDVGKKKKDWAREKYIFADENEEPLVKDEKRKEVNENPMSDQIGDQKVLTPNGMKKWKWYGKKLRKDAARDARKAAKREAVEGGDNASSRCENLTGNASNGQPPGDDNTGDTGYDHGGFQDTDKFYAESATELKKFNPEAMIFEPRCKPGDVTSPLKRKDEPDDDVGSGLRAPEQVV</sequence>
<comment type="similarity">
    <text evidence="1">Belongs to the terpene cyclase/mutase family.</text>
</comment>
<keyword evidence="2" id="KW-0444">Lipid biosynthesis</keyword>
<organism evidence="11 12">
    <name type="scientific">Alternaria atra</name>
    <dbReference type="NCBI Taxonomy" id="119953"/>
    <lineage>
        <taxon>Eukaryota</taxon>
        <taxon>Fungi</taxon>
        <taxon>Dikarya</taxon>
        <taxon>Ascomycota</taxon>
        <taxon>Pezizomycotina</taxon>
        <taxon>Dothideomycetes</taxon>
        <taxon>Pleosporomycetidae</taxon>
        <taxon>Pleosporales</taxon>
        <taxon>Pleosporineae</taxon>
        <taxon>Pleosporaceae</taxon>
        <taxon>Alternaria</taxon>
        <taxon>Alternaria sect. Ulocladioides</taxon>
    </lineage>
</organism>
<dbReference type="InterPro" id="IPR008930">
    <property type="entry name" value="Terpenoid_cyclase/PrenylTrfase"/>
</dbReference>
<keyword evidence="3" id="KW-0677">Repeat</keyword>
<dbReference type="NCBIfam" id="TIGR01787">
    <property type="entry name" value="squalene_cyclas"/>
    <property type="match status" value="1"/>
</dbReference>
<dbReference type="Gene3D" id="1.50.10.20">
    <property type="match status" value="2"/>
</dbReference>
<dbReference type="PROSITE" id="PS01074">
    <property type="entry name" value="TERPENE_SYNTHASES"/>
    <property type="match status" value="1"/>
</dbReference>
<feature type="compositionally biased region" description="Basic residues" evidence="8">
    <location>
        <begin position="781"/>
        <end position="794"/>
    </location>
</feature>
<dbReference type="InterPro" id="IPR002365">
    <property type="entry name" value="Terpene_synthase_CS"/>
</dbReference>
<accession>A0A8J2N6R5</accession>
<evidence type="ECO:0000259" key="9">
    <source>
        <dbReference type="Pfam" id="PF13243"/>
    </source>
</evidence>
<dbReference type="SFLD" id="SFLDG01016">
    <property type="entry name" value="Prenyltransferase_Like_2"/>
    <property type="match status" value="1"/>
</dbReference>
<evidence type="ECO:0000313" key="11">
    <source>
        <dbReference type="EMBL" id="CAG5160551.1"/>
    </source>
</evidence>
<dbReference type="PANTHER" id="PTHR11764:SF20">
    <property type="entry name" value="LANOSTEROL SYNTHASE"/>
    <property type="match status" value="1"/>
</dbReference>
<gene>
    <name evidence="11" type="ORF">ALTATR162_LOCUS5849</name>
</gene>
<evidence type="ECO:0000256" key="2">
    <source>
        <dbReference type="ARBA" id="ARBA00022516"/>
    </source>
</evidence>
<dbReference type="CDD" id="cd02892">
    <property type="entry name" value="SQCY_1"/>
    <property type="match status" value="1"/>
</dbReference>
<protein>
    <recommendedName>
        <fullName evidence="7">lanosterol synthase</fullName>
        <ecNumber evidence="7">5.4.99.7</ecNumber>
    </recommendedName>
</protein>